<evidence type="ECO:0000259" key="1">
    <source>
        <dbReference type="Pfam" id="PF01979"/>
    </source>
</evidence>
<name>A0A087C7F9_9BIFI</name>
<dbReference type="Pfam" id="PF01979">
    <property type="entry name" value="Amidohydro_1"/>
    <property type="match status" value="1"/>
</dbReference>
<dbReference type="OrthoDB" id="3514520at2"/>
<dbReference type="PANTHER" id="PTHR43135:SF3">
    <property type="entry name" value="ALPHA-D-RIBOSE 1-METHYLPHOSPHONATE 5-TRIPHOSPHATE DIPHOSPHATASE"/>
    <property type="match status" value="1"/>
</dbReference>
<dbReference type="AlphaFoldDB" id="A0A087C7F9"/>
<keyword evidence="3" id="KW-1185">Reference proteome</keyword>
<dbReference type="eggNOG" id="COG1228">
    <property type="taxonomic scope" value="Bacteria"/>
</dbReference>
<comment type="caution">
    <text evidence="2">The sequence shown here is derived from an EMBL/GenBank/DDBJ whole genome shotgun (WGS) entry which is preliminary data.</text>
</comment>
<dbReference type="InterPro" id="IPR006680">
    <property type="entry name" value="Amidohydro-rel"/>
</dbReference>
<dbReference type="InterPro" id="IPR051781">
    <property type="entry name" value="Metallo-dep_Hydrolase"/>
</dbReference>
<accession>A0A087C7F9</accession>
<evidence type="ECO:0000313" key="3">
    <source>
        <dbReference type="Proteomes" id="UP000029082"/>
    </source>
</evidence>
<dbReference type="Gene3D" id="2.30.40.10">
    <property type="entry name" value="Urease, subunit C, domain 1"/>
    <property type="match status" value="1"/>
</dbReference>
<gene>
    <name evidence="2" type="ORF">BMON_0407</name>
</gene>
<dbReference type="Gene3D" id="3.20.20.140">
    <property type="entry name" value="Metal-dependent hydrolases"/>
    <property type="match status" value="1"/>
</dbReference>
<dbReference type="Proteomes" id="UP000029082">
    <property type="component" value="Unassembled WGS sequence"/>
</dbReference>
<sequence length="426" mass="45794">MPFNDASQHTITGLPVWDGDGYRGSSSISWSDGRIDSVAPAQKVGGGNAMADAGYARNVQAHAEDDLGLSIIPGLVDTHLHLEYPSTTVADTFSWGLYTPPEEMSLHVLANAQECARFGVTTMRDMASHAVEIAVSRALSEGVIRGPRVLADGEVGMTAGHGDLFTPPRAEQRNPVADSPDECHKLVRVWARQGTTGIKIYLSGGVLSLGDKVAWRNQTRAEIRATIDEAHALGMQVAAHCHTTDSIQIALDEHVDSIEHATAMTVEQMQCIAQRRIPVAPTLLVNEVIAYRSSAVSAIARDKARKIIEGRNPMFRRAAECGVRFVLGTDACKNLVAYGDQMEEVRLMSKIFGWGAERTMAAATSDAADSMRIGDQAGRLIAGSSADFIVIKGRPWERIDDLDVNNIVAVVSKGRVVSGSIEGLRG</sequence>
<organism evidence="2 3">
    <name type="scientific">Bifidobacterium mongoliense DSM 21395</name>
    <dbReference type="NCBI Taxonomy" id="1437603"/>
    <lineage>
        <taxon>Bacteria</taxon>
        <taxon>Bacillati</taxon>
        <taxon>Actinomycetota</taxon>
        <taxon>Actinomycetes</taxon>
        <taxon>Bifidobacteriales</taxon>
        <taxon>Bifidobacteriaceae</taxon>
        <taxon>Bifidobacterium</taxon>
    </lineage>
</organism>
<dbReference type="SUPFAM" id="SSF51556">
    <property type="entry name" value="Metallo-dependent hydrolases"/>
    <property type="match status" value="1"/>
</dbReference>
<dbReference type="EMBL" id="JGZE01000002">
    <property type="protein sequence ID" value="KFI79209.1"/>
    <property type="molecule type" value="Genomic_DNA"/>
</dbReference>
<dbReference type="InterPro" id="IPR011059">
    <property type="entry name" value="Metal-dep_hydrolase_composite"/>
</dbReference>
<dbReference type="RefSeq" id="WP_033512321.1">
    <property type="nucleotide sequence ID" value="NZ_JDUO01000004.1"/>
</dbReference>
<dbReference type="STRING" id="1437603.GCA_000771525_01315"/>
<dbReference type="GeneID" id="93094385"/>
<feature type="domain" description="Amidohydrolase-related" evidence="1">
    <location>
        <begin position="71"/>
        <end position="417"/>
    </location>
</feature>
<dbReference type="PANTHER" id="PTHR43135">
    <property type="entry name" value="ALPHA-D-RIBOSE 1-METHYLPHOSPHONATE 5-TRIPHOSPHATE DIPHOSPHATASE"/>
    <property type="match status" value="1"/>
</dbReference>
<dbReference type="GO" id="GO:0016810">
    <property type="term" value="F:hydrolase activity, acting on carbon-nitrogen (but not peptide) bonds"/>
    <property type="evidence" value="ECO:0007669"/>
    <property type="project" value="InterPro"/>
</dbReference>
<reference evidence="2 3" key="1">
    <citation type="submission" date="2014-03" db="EMBL/GenBank/DDBJ databases">
        <title>Genomics of Bifidobacteria.</title>
        <authorList>
            <person name="Ventura M."/>
            <person name="Milani C."/>
            <person name="Lugli G.A."/>
        </authorList>
    </citation>
    <scope>NUCLEOTIDE SEQUENCE [LARGE SCALE GENOMIC DNA]</scope>
    <source>
        <strain evidence="2 3">DSM 21395</strain>
    </source>
</reference>
<proteinExistence type="predicted"/>
<keyword evidence="2" id="KW-0378">Hydrolase</keyword>
<evidence type="ECO:0000313" key="2">
    <source>
        <dbReference type="EMBL" id="KFI79209.1"/>
    </source>
</evidence>
<dbReference type="InterPro" id="IPR032466">
    <property type="entry name" value="Metal_Hydrolase"/>
</dbReference>
<protein>
    <submittedName>
        <fullName evidence="2">Amidohydrolase</fullName>
    </submittedName>
</protein>